<gene>
    <name evidence="2" type="ORF">GEV33_013726</name>
</gene>
<evidence type="ECO:0000313" key="3">
    <source>
        <dbReference type="Proteomes" id="UP000719412"/>
    </source>
</evidence>
<dbReference type="Proteomes" id="UP000719412">
    <property type="component" value="Unassembled WGS sequence"/>
</dbReference>
<dbReference type="AlphaFoldDB" id="A0A8J6LDJ3"/>
<reference evidence="2" key="2">
    <citation type="submission" date="2021-08" db="EMBL/GenBank/DDBJ databases">
        <authorList>
            <person name="Eriksson T."/>
        </authorList>
    </citation>
    <scope>NUCLEOTIDE SEQUENCE</scope>
    <source>
        <strain evidence="2">Stoneville</strain>
        <tissue evidence="2">Whole head</tissue>
    </source>
</reference>
<feature type="compositionally biased region" description="Basic and acidic residues" evidence="1">
    <location>
        <begin position="35"/>
        <end position="52"/>
    </location>
</feature>
<comment type="caution">
    <text evidence="2">The sequence shown here is derived from an EMBL/GenBank/DDBJ whole genome shotgun (WGS) entry which is preliminary data.</text>
</comment>
<evidence type="ECO:0000313" key="2">
    <source>
        <dbReference type="EMBL" id="KAH0809061.1"/>
    </source>
</evidence>
<feature type="region of interest" description="Disordered" evidence="1">
    <location>
        <begin position="15"/>
        <end position="78"/>
    </location>
</feature>
<organism evidence="2 3">
    <name type="scientific">Tenebrio molitor</name>
    <name type="common">Yellow mealworm beetle</name>
    <dbReference type="NCBI Taxonomy" id="7067"/>
    <lineage>
        <taxon>Eukaryota</taxon>
        <taxon>Metazoa</taxon>
        <taxon>Ecdysozoa</taxon>
        <taxon>Arthropoda</taxon>
        <taxon>Hexapoda</taxon>
        <taxon>Insecta</taxon>
        <taxon>Pterygota</taxon>
        <taxon>Neoptera</taxon>
        <taxon>Endopterygota</taxon>
        <taxon>Coleoptera</taxon>
        <taxon>Polyphaga</taxon>
        <taxon>Cucujiformia</taxon>
        <taxon>Tenebrionidae</taxon>
        <taxon>Tenebrio</taxon>
    </lineage>
</organism>
<accession>A0A8J6LDJ3</accession>
<keyword evidence="3" id="KW-1185">Reference proteome</keyword>
<dbReference type="EMBL" id="JABDTM020028363">
    <property type="protein sequence ID" value="KAH0809061.1"/>
    <property type="molecule type" value="Genomic_DNA"/>
</dbReference>
<proteinExistence type="predicted"/>
<evidence type="ECO:0000256" key="1">
    <source>
        <dbReference type="SAM" id="MobiDB-lite"/>
    </source>
</evidence>
<sequence length="78" mass="8521">MKLVRVARQPLPKTCPGVFRTDQGGAVFDRSTPLTRRDRGAGPSRGDREPHANRSFGGGESPPDDCSVGSRMFDVDYE</sequence>
<reference evidence="2" key="1">
    <citation type="journal article" date="2020" name="J Insects Food Feed">
        <title>The yellow mealworm (Tenebrio molitor) genome: a resource for the emerging insects as food and feed industry.</title>
        <authorList>
            <person name="Eriksson T."/>
            <person name="Andere A."/>
            <person name="Kelstrup H."/>
            <person name="Emery V."/>
            <person name="Picard C."/>
        </authorList>
    </citation>
    <scope>NUCLEOTIDE SEQUENCE</scope>
    <source>
        <strain evidence="2">Stoneville</strain>
        <tissue evidence="2">Whole head</tissue>
    </source>
</reference>
<name>A0A8J6LDJ3_TENMO</name>
<protein>
    <submittedName>
        <fullName evidence="2">Uncharacterized protein</fullName>
    </submittedName>
</protein>